<proteinExistence type="predicted"/>
<dbReference type="InterPro" id="IPR036366">
    <property type="entry name" value="PGBDSf"/>
</dbReference>
<dbReference type="AlphaFoldDB" id="A0A455VT25"/>
<protein>
    <recommendedName>
        <fullName evidence="5">Peptidoglycan-binding protein</fullName>
    </recommendedName>
</protein>
<evidence type="ECO:0008006" key="5">
    <source>
        <dbReference type="Google" id="ProtNLM"/>
    </source>
</evidence>
<sequence>MYMRHFNFTTQPFRTITRMPGDFFVPYHQDVFGLLKEKCQKTGVTALLSDDSYLASQFCDALKKHDGTLLAINAFPKLSASGLLYKLNTTTKESTTRIQAIDAVLRQWKDEMLSRKTTRKVLVISHIQSMKANCHDALSMLLTRAQELDVPLSVVLMGSADQEAALQQSGLREFLHTHHTLRPLTCRESLSYVQAQCEEHGSDATPFTRARVRKMHVLTKGQTGKLNELAHLAMLAAWTERSAQVSPRHLRLAAGEVLPAKPKGKRLAVMGLFASVLFAACGWTLMPTITARLPVQLPVMASWKPQAPKTDAPAVPVIDNEVVNKPDAMHQLYTMWGYDATMEEALCQNAGQVNLMCKEGSASVEELAKEGYPWIGEIKTGDHLNYAVVARVDDNSLDLLMNNRTWQVSRSWFNQHATGNYTQLHRLTPQGKDAVSAESSAKDLGWMDQQLSLALNLPETHTKVWTAELMQRTREFQQKMHLHVDGIAGEDTLMQLMRETRTTPSVLIQSANISATPNAQEKHS</sequence>
<dbReference type="Pfam" id="PF01471">
    <property type="entry name" value="PG_binding_1"/>
    <property type="match status" value="1"/>
</dbReference>
<feature type="domain" description="General secretion pathway protein A peptidase C39-like" evidence="3">
    <location>
        <begin position="330"/>
        <end position="424"/>
    </location>
</feature>
<reference evidence="4" key="1">
    <citation type="submission" date="2019-03" db="EMBL/GenBank/DDBJ databases">
        <title>Complete genome sequences of Enterobacter asburiae str. MRY18-106 isolated from a patient in Japan.</title>
        <authorList>
            <person name="Sekizuka T."/>
            <person name="Matsui M."/>
            <person name="Takara T."/>
            <person name="Uechi A."/>
            <person name="Harakuni M."/>
            <person name="Kimura T."/>
            <person name="Suzuki S."/>
            <person name="Kuroda M."/>
        </authorList>
    </citation>
    <scope>NUCLEOTIDE SEQUENCE</scope>
    <source>
        <strain evidence="4">MRY18-106</strain>
    </source>
</reference>
<dbReference type="Gene3D" id="3.90.70.10">
    <property type="entry name" value="Cysteine proteinases"/>
    <property type="match status" value="1"/>
</dbReference>
<evidence type="ECO:0000259" key="3">
    <source>
        <dbReference type="Pfam" id="PF21327"/>
    </source>
</evidence>
<dbReference type="InterPro" id="IPR036365">
    <property type="entry name" value="PGBD-like_sf"/>
</dbReference>
<evidence type="ECO:0000256" key="1">
    <source>
        <dbReference type="SAM" id="Phobius"/>
    </source>
</evidence>
<organism evidence="4">
    <name type="scientific">Enterobacter asburiae</name>
    <dbReference type="NCBI Taxonomy" id="61645"/>
    <lineage>
        <taxon>Bacteria</taxon>
        <taxon>Pseudomonadati</taxon>
        <taxon>Pseudomonadota</taxon>
        <taxon>Gammaproteobacteria</taxon>
        <taxon>Enterobacterales</taxon>
        <taxon>Enterobacteriaceae</taxon>
        <taxon>Enterobacter</taxon>
        <taxon>Enterobacter cloacae complex</taxon>
    </lineage>
</organism>
<dbReference type="InterPro" id="IPR052026">
    <property type="entry name" value="ExeA_AAA_ATPase_DNA-bind"/>
</dbReference>
<name>A0A455VT25_ENTAS</name>
<feature type="transmembrane region" description="Helical" evidence="1">
    <location>
        <begin position="267"/>
        <end position="286"/>
    </location>
</feature>
<dbReference type="InterPro" id="IPR048809">
    <property type="entry name" value="GspA_C39-like"/>
</dbReference>
<accession>A0A455VT25</accession>
<evidence type="ECO:0000259" key="2">
    <source>
        <dbReference type="Pfam" id="PF01471"/>
    </source>
</evidence>
<dbReference type="SUPFAM" id="SSF47090">
    <property type="entry name" value="PGBD-like"/>
    <property type="match status" value="1"/>
</dbReference>
<evidence type="ECO:0000313" key="4">
    <source>
        <dbReference type="EMBL" id="BBI94830.1"/>
    </source>
</evidence>
<feature type="domain" description="Peptidoglycan binding-like" evidence="2">
    <location>
        <begin position="443"/>
        <end position="496"/>
    </location>
</feature>
<dbReference type="Pfam" id="PF21327">
    <property type="entry name" value="GspA_C39-like"/>
    <property type="match status" value="1"/>
</dbReference>
<dbReference type="PANTHER" id="PTHR35894">
    <property type="entry name" value="GENERAL SECRETION PATHWAY PROTEIN A-RELATED"/>
    <property type="match status" value="1"/>
</dbReference>
<keyword evidence="1" id="KW-0812">Transmembrane</keyword>
<dbReference type="RefSeq" id="WP_202774113.1">
    <property type="nucleotide sequence ID" value="NZ_JAENMX010000004.1"/>
</dbReference>
<dbReference type="InterPro" id="IPR002477">
    <property type="entry name" value="Peptidoglycan-bd-like"/>
</dbReference>
<dbReference type="PANTHER" id="PTHR35894:SF1">
    <property type="entry name" value="PHOSPHORIBULOKINASE _ URIDINE KINASE FAMILY"/>
    <property type="match status" value="1"/>
</dbReference>
<keyword evidence="1" id="KW-1133">Transmembrane helix</keyword>
<dbReference type="Gene3D" id="1.10.101.10">
    <property type="entry name" value="PGBD-like superfamily/PGBD"/>
    <property type="match status" value="1"/>
</dbReference>
<keyword evidence="1" id="KW-0472">Membrane</keyword>
<dbReference type="EMBL" id="AP019533">
    <property type="protein sequence ID" value="BBI94830.1"/>
    <property type="molecule type" value="Genomic_DNA"/>
</dbReference>
<gene>
    <name evidence="4" type="ORF">MRY18106EAS_13620</name>
</gene>